<accession>A0A6G0VNP6</accession>
<organism evidence="1 2">
    <name type="scientific">Aphis craccivora</name>
    <name type="common">Cowpea aphid</name>
    <dbReference type="NCBI Taxonomy" id="307492"/>
    <lineage>
        <taxon>Eukaryota</taxon>
        <taxon>Metazoa</taxon>
        <taxon>Ecdysozoa</taxon>
        <taxon>Arthropoda</taxon>
        <taxon>Hexapoda</taxon>
        <taxon>Insecta</taxon>
        <taxon>Pterygota</taxon>
        <taxon>Neoptera</taxon>
        <taxon>Paraneoptera</taxon>
        <taxon>Hemiptera</taxon>
        <taxon>Sternorrhyncha</taxon>
        <taxon>Aphidomorpha</taxon>
        <taxon>Aphidoidea</taxon>
        <taxon>Aphididae</taxon>
        <taxon>Aphidini</taxon>
        <taxon>Aphis</taxon>
        <taxon>Aphis</taxon>
    </lineage>
</organism>
<gene>
    <name evidence="1" type="ORF">FWK35_00037306</name>
</gene>
<protein>
    <submittedName>
        <fullName evidence="1">Uncharacterized protein</fullName>
    </submittedName>
</protein>
<feature type="non-terminal residue" evidence="1">
    <location>
        <position position="75"/>
    </location>
</feature>
<feature type="non-terminal residue" evidence="1">
    <location>
        <position position="1"/>
    </location>
</feature>
<evidence type="ECO:0000313" key="2">
    <source>
        <dbReference type="Proteomes" id="UP000478052"/>
    </source>
</evidence>
<dbReference type="OrthoDB" id="7697986at2759"/>
<sequence length="75" mass="9331">IKNFQQYLENWNKFQVPSEKGYYFQTDSTYYGLQISFKATIEVFDYLRFKYLKIFFNDEKFLRFQRSLCHILCLI</sequence>
<dbReference type="EMBL" id="VUJU01013904">
    <property type="protein sequence ID" value="KAF0703416.1"/>
    <property type="molecule type" value="Genomic_DNA"/>
</dbReference>
<proteinExistence type="predicted"/>
<keyword evidence="2" id="KW-1185">Reference proteome</keyword>
<dbReference type="Proteomes" id="UP000478052">
    <property type="component" value="Unassembled WGS sequence"/>
</dbReference>
<dbReference type="AlphaFoldDB" id="A0A6G0VNP6"/>
<reference evidence="1 2" key="1">
    <citation type="submission" date="2019-08" db="EMBL/GenBank/DDBJ databases">
        <title>Whole genome of Aphis craccivora.</title>
        <authorList>
            <person name="Voronova N.V."/>
            <person name="Shulinski R.S."/>
            <person name="Bandarenka Y.V."/>
            <person name="Zhorov D.G."/>
            <person name="Warner D."/>
        </authorList>
    </citation>
    <scope>NUCLEOTIDE SEQUENCE [LARGE SCALE GENOMIC DNA]</scope>
    <source>
        <strain evidence="1">180601</strain>
        <tissue evidence="1">Whole Body</tissue>
    </source>
</reference>
<name>A0A6G0VNP6_APHCR</name>
<evidence type="ECO:0000313" key="1">
    <source>
        <dbReference type="EMBL" id="KAF0703416.1"/>
    </source>
</evidence>
<comment type="caution">
    <text evidence="1">The sequence shown here is derived from an EMBL/GenBank/DDBJ whole genome shotgun (WGS) entry which is preliminary data.</text>
</comment>